<feature type="domain" description="Plasmid pRiA4b Orf3-like" evidence="2">
    <location>
        <begin position="9"/>
        <end position="92"/>
    </location>
</feature>
<proteinExistence type="predicted"/>
<dbReference type="EMBL" id="GL629765">
    <property type="protein sequence ID" value="EFX04803.1"/>
    <property type="molecule type" value="Genomic_DNA"/>
</dbReference>
<dbReference type="InterPro" id="IPR024047">
    <property type="entry name" value="MM3350-like_sf"/>
</dbReference>
<reference evidence="3 4" key="1">
    <citation type="journal article" date="2011" name="Proc. Natl. Acad. Sci. U.S.A.">
        <title>Genome and transcriptome analyses of the mountain pine beetle-fungal symbiont Grosmannia clavigera, a lodgepole pine pathogen.</title>
        <authorList>
            <person name="DiGuistini S."/>
            <person name="Wang Y."/>
            <person name="Liao N.Y."/>
            <person name="Taylor G."/>
            <person name="Tanguay P."/>
            <person name="Feau N."/>
            <person name="Henrissat B."/>
            <person name="Chan S.K."/>
            <person name="Hesse-Orce U."/>
            <person name="Alamouti S.M."/>
            <person name="Tsui C.K.M."/>
            <person name="Docking R.T."/>
            <person name="Levasseur A."/>
            <person name="Haridas S."/>
            <person name="Robertson G."/>
            <person name="Birol I."/>
            <person name="Holt R.A."/>
            <person name="Marra M.A."/>
            <person name="Hamelin R.C."/>
            <person name="Hirst M."/>
            <person name="Jones S.J.M."/>
            <person name="Bohlmann J."/>
            <person name="Breuil C."/>
        </authorList>
    </citation>
    <scope>NUCLEOTIDE SEQUENCE [LARGE SCALE GENOMIC DNA]</scope>
    <source>
        <strain evidence="4">kw1407 / UAMH 11150</strain>
    </source>
</reference>
<dbReference type="HOGENOM" id="CLU_1949039_0_0_1"/>
<dbReference type="SUPFAM" id="SSF159941">
    <property type="entry name" value="MM3350-like"/>
    <property type="match status" value="1"/>
</dbReference>
<accession>F0XEV2</accession>
<dbReference type="GeneID" id="25974642"/>
<name>F0XEV2_GROCL</name>
<evidence type="ECO:0000256" key="1">
    <source>
        <dbReference type="SAM" id="MobiDB-lite"/>
    </source>
</evidence>
<dbReference type="RefSeq" id="XP_014174285.1">
    <property type="nucleotide sequence ID" value="XM_014318810.1"/>
</dbReference>
<feature type="region of interest" description="Disordered" evidence="1">
    <location>
        <begin position="74"/>
        <end position="103"/>
    </location>
</feature>
<feature type="compositionally biased region" description="Polar residues" evidence="1">
    <location>
        <begin position="91"/>
        <end position="100"/>
    </location>
</feature>
<dbReference type="Pfam" id="PF07929">
    <property type="entry name" value="PRiA4_ORF3"/>
    <property type="match status" value="1"/>
</dbReference>
<sequence length="129" mass="15026">MSDKYKIYQLFDNVQFQGREIVYTYDFGDNWEHYLTVTGRADPTDDFVCLGGSGHGVAEDVGSFRGWEQLKENYRTTNPSKEQRERRSWYESMSSNSDPSGLSGDRVHYWDCDRVNRLLMGVSKMSLKE</sequence>
<evidence type="ECO:0000259" key="2">
    <source>
        <dbReference type="Pfam" id="PF07929"/>
    </source>
</evidence>
<dbReference type="STRING" id="655863.F0XEV2"/>
<dbReference type="OrthoDB" id="245563at2759"/>
<dbReference type="eggNOG" id="ENOG502SF7G">
    <property type="taxonomic scope" value="Eukaryota"/>
</dbReference>
<dbReference type="AlphaFoldDB" id="F0XEV2"/>
<dbReference type="InterPro" id="IPR012912">
    <property type="entry name" value="Plasmid_pRiA4b_Orf3-like"/>
</dbReference>
<gene>
    <name evidence="3" type="ORF">CMQ_1731</name>
</gene>
<dbReference type="Gene3D" id="3.10.290.30">
    <property type="entry name" value="MM3350-like"/>
    <property type="match status" value="1"/>
</dbReference>
<organism evidence="4">
    <name type="scientific">Grosmannia clavigera (strain kw1407 / UAMH 11150)</name>
    <name type="common">Blue stain fungus</name>
    <name type="synonym">Graphiocladiella clavigera</name>
    <dbReference type="NCBI Taxonomy" id="655863"/>
    <lineage>
        <taxon>Eukaryota</taxon>
        <taxon>Fungi</taxon>
        <taxon>Dikarya</taxon>
        <taxon>Ascomycota</taxon>
        <taxon>Pezizomycotina</taxon>
        <taxon>Sordariomycetes</taxon>
        <taxon>Sordariomycetidae</taxon>
        <taxon>Ophiostomatales</taxon>
        <taxon>Ophiostomataceae</taxon>
        <taxon>Leptographium</taxon>
    </lineage>
</organism>
<keyword evidence="4" id="KW-1185">Reference proteome</keyword>
<dbReference type="InParanoid" id="F0XEV2"/>
<protein>
    <recommendedName>
        <fullName evidence="2">Plasmid pRiA4b Orf3-like domain-containing protein</fullName>
    </recommendedName>
</protein>
<evidence type="ECO:0000313" key="4">
    <source>
        <dbReference type="Proteomes" id="UP000007796"/>
    </source>
</evidence>
<dbReference type="Proteomes" id="UP000007796">
    <property type="component" value="Unassembled WGS sequence"/>
</dbReference>
<evidence type="ECO:0000313" key="3">
    <source>
        <dbReference type="EMBL" id="EFX04803.1"/>
    </source>
</evidence>